<evidence type="ECO:0000256" key="2">
    <source>
        <dbReference type="ARBA" id="ARBA00008711"/>
    </source>
</evidence>
<feature type="domain" description="Methylguanine DNA methyltransferase ribonuclease-like" evidence="11">
    <location>
        <begin position="6"/>
        <end position="71"/>
    </location>
</feature>
<evidence type="ECO:0000256" key="4">
    <source>
        <dbReference type="ARBA" id="ARBA00022603"/>
    </source>
</evidence>
<keyword evidence="6 9" id="KW-0227">DNA damage</keyword>
<dbReference type="SUPFAM" id="SSF53155">
    <property type="entry name" value="Methylated DNA-protein cysteine methyltransferase domain"/>
    <property type="match status" value="1"/>
</dbReference>
<comment type="similarity">
    <text evidence="2 9">Belongs to the MGMT family.</text>
</comment>
<dbReference type="GO" id="GO:0006307">
    <property type="term" value="P:DNA alkylation repair"/>
    <property type="evidence" value="ECO:0007669"/>
    <property type="project" value="UniProtKB-UniRule"/>
</dbReference>
<dbReference type="GO" id="GO:0003908">
    <property type="term" value="F:methylated-DNA-[protein]-cysteine S-methyltransferase activity"/>
    <property type="evidence" value="ECO:0007669"/>
    <property type="project" value="UniProtKB-UniRule"/>
</dbReference>
<dbReference type="InterPro" id="IPR023546">
    <property type="entry name" value="MGMT"/>
</dbReference>
<dbReference type="CDD" id="cd06445">
    <property type="entry name" value="ATase"/>
    <property type="match status" value="1"/>
</dbReference>
<dbReference type="HAMAP" id="MF_00772">
    <property type="entry name" value="OGT"/>
    <property type="match status" value="1"/>
</dbReference>
<keyword evidence="5 9" id="KW-0808">Transferase</keyword>
<dbReference type="InterPro" id="IPR008332">
    <property type="entry name" value="MethylG_MeTrfase_N"/>
</dbReference>
<dbReference type="GO" id="GO:0032259">
    <property type="term" value="P:methylation"/>
    <property type="evidence" value="ECO:0007669"/>
    <property type="project" value="UniProtKB-KW"/>
</dbReference>
<evidence type="ECO:0000259" key="10">
    <source>
        <dbReference type="Pfam" id="PF01035"/>
    </source>
</evidence>
<keyword evidence="4 9" id="KW-0489">Methyltransferase</keyword>
<dbReference type="InterPro" id="IPR036217">
    <property type="entry name" value="MethylDNA_cys_MeTrfase_DNAb"/>
</dbReference>
<comment type="caution">
    <text evidence="12">The sequence shown here is derived from an EMBL/GenBank/DDBJ whole genome shotgun (WGS) entry which is preliminary data.</text>
</comment>
<dbReference type="PANTHER" id="PTHR10815:SF5">
    <property type="entry name" value="METHYLATED-DNA--PROTEIN-CYSTEINE METHYLTRANSFERASE"/>
    <property type="match status" value="1"/>
</dbReference>
<dbReference type="EC" id="2.1.1.63" evidence="9"/>
<dbReference type="Gene3D" id="3.30.160.70">
    <property type="entry name" value="Methylated DNA-protein cysteine methyltransferase domain"/>
    <property type="match status" value="1"/>
</dbReference>
<dbReference type="InterPro" id="IPR001497">
    <property type="entry name" value="MethylDNA_cys_MeTrfase_AS"/>
</dbReference>
<dbReference type="SUPFAM" id="SSF46767">
    <property type="entry name" value="Methylated DNA-protein cysteine methyltransferase, C-terminal domain"/>
    <property type="match status" value="1"/>
</dbReference>
<comment type="catalytic activity">
    <reaction evidence="1 9">
        <text>a 4-O-methyl-thymidine in DNA + L-cysteinyl-[protein] = a thymidine in DNA + S-methyl-L-cysteinyl-[protein]</text>
        <dbReference type="Rhea" id="RHEA:53428"/>
        <dbReference type="Rhea" id="RHEA-COMP:10131"/>
        <dbReference type="Rhea" id="RHEA-COMP:10132"/>
        <dbReference type="Rhea" id="RHEA-COMP:13555"/>
        <dbReference type="Rhea" id="RHEA-COMP:13556"/>
        <dbReference type="ChEBI" id="CHEBI:29950"/>
        <dbReference type="ChEBI" id="CHEBI:82612"/>
        <dbReference type="ChEBI" id="CHEBI:137386"/>
        <dbReference type="ChEBI" id="CHEBI:137387"/>
        <dbReference type="EC" id="2.1.1.63"/>
    </reaction>
</comment>
<comment type="catalytic activity">
    <reaction evidence="8 9">
        <text>a 6-O-methyl-2'-deoxyguanosine in DNA + L-cysteinyl-[protein] = S-methyl-L-cysteinyl-[protein] + a 2'-deoxyguanosine in DNA</text>
        <dbReference type="Rhea" id="RHEA:24000"/>
        <dbReference type="Rhea" id="RHEA-COMP:10131"/>
        <dbReference type="Rhea" id="RHEA-COMP:10132"/>
        <dbReference type="Rhea" id="RHEA-COMP:11367"/>
        <dbReference type="Rhea" id="RHEA-COMP:11368"/>
        <dbReference type="ChEBI" id="CHEBI:29950"/>
        <dbReference type="ChEBI" id="CHEBI:82612"/>
        <dbReference type="ChEBI" id="CHEBI:85445"/>
        <dbReference type="ChEBI" id="CHEBI:85448"/>
        <dbReference type="EC" id="2.1.1.63"/>
    </reaction>
</comment>
<dbReference type="Pfam" id="PF02870">
    <property type="entry name" value="Methyltransf_1N"/>
    <property type="match status" value="1"/>
</dbReference>
<dbReference type="FunFam" id="1.10.10.10:FF:000214">
    <property type="entry name" value="Methylated-DNA--protein-cysteine methyltransferase"/>
    <property type="match status" value="1"/>
</dbReference>
<protein>
    <recommendedName>
        <fullName evidence="9">Methylated-DNA--protein-cysteine methyltransferase</fullName>
        <ecNumber evidence="9">2.1.1.63</ecNumber>
    </recommendedName>
    <alternativeName>
        <fullName evidence="9">6-O-methylguanine-DNA methyltransferase</fullName>
        <shortName evidence="9">MGMT</shortName>
    </alternativeName>
    <alternativeName>
        <fullName evidence="9">O-6-methylguanine-DNA-alkyltransferase</fullName>
    </alternativeName>
</protein>
<evidence type="ECO:0000256" key="7">
    <source>
        <dbReference type="ARBA" id="ARBA00023204"/>
    </source>
</evidence>
<name>A0A367YUH0_9ACTN</name>
<comment type="miscellaneous">
    <text evidence="9">This enzyme catalyzes only one turnover and therefore is not strictly catalytic. According to one definition, an enzyme is a biocatalyst that acts repeatedly and over many reaction cycles.</text>
</comment>
<accession>A0A367YUH0</accession>
<dbReference type="Gene3D" id="1.10.10.10">
    <property type="entry name" value="Winged helix-like DNA-binding domain superfamily/Winged helix DNA-binding domain"/>
    <property type="match status" value="1"/>
</dbReference>
<dbReference type="InterPro" id="IPR036388">
    <property type="entry name" value="WH-like_DNA-bd_sf"/>
</dbReference>
<dbReference type="GO" id="GO:0005737">
    <property type="term" value="C:cytoplasm"/>
    <property type="evidence" value="ECO:0007669"/>
    <property type="project" value="UniProtKB-SubCell"/>
</dbReference>
<evidence type="ECO:0000256" key="6">
    <source>
        <dbReference type="ARBA" id="ARBA00022763"/>
    </source>
</evidence>
<evidence type="ECO:0000256" key="9">
    <source>
        <dbReference type="HAMAP-Rule" id="MF_00772"/>
    </source>
</evidence>
<keyword evidence="3 9" id="KW-0963">Cytoplasm</keyword>
<dbReference type="Pfam" id="PF01035">
    <property type="entry name" value="DNA_binding_1"/>
    <property type="match status" value="1"/>
</dbReference>
<keyword evidence="13" id="KW-1185">Reference proteome</keyword>
<sequence length="164" mass="17592">MPTTHSVLDSPVGPLTLIATDGVLSAVLMSAHRHPRLDRGVRDDAALAPARDQLAEYFAGERTVFDLPLAPQGSPFERRVWAELQQIPYGRTRSYGELARALGRPRAAQAVGAANGRNPVAIVIPCHRVVGADGALTGYAGGLERKRQLLELENPTLLSPPALF</sequence>
<dbReference type="AlphaFoldDB" id="A0A367YUH0"/>
<keyword evidence="7 9" id="KW-0234">DNA repair</keyword>
<dbReference type="NCBIfam" id="TIGR00589">
    <property type="entry name" value="ogt"/>
    <property type="match status" value="1"/>
</dbReference>
<dbReference type="InterPro" id="IPR014048">
    <property type="entry name" value="MethylDNA_cys_MeTrfase_DNA-bd"/>
</dbReference>
<dbReference type="Proteomes" id="UP000252770">
    <property type="component" value="Unassembled WGS sequence"/>
</dbReference>
<evidence type="ECO:0000256" key="8">
    <source>
        <dbReference type="ARBA" id="ARBA00049348"/>
    </source>
</evidence>
<gene>
    <name evidence="12" type="ORF">DT076_11365</name>
</gene>
<evidence type="ECO:0000256" key="3">
    <source>
        <dbReference type="ARBA" id="ARBA00022490"/>
    </source>
</evidence>
<feature type="domain" description="Methylated-DNA-[protein]-cysteine S-methyltransferase DNA binding" evidence="10">
    <location>
        <begin position="75"/>
        <end position="154"/>
    </location>
</feature>
<comment type="function">
    <text evidence="9">Involved in the cellular defense against the biological effects of O6-methylguanine (O6-MeG) and O4-methylthymine (O4-MeT) in DNA. Repairs the methylated nucleobase in DNA by stoichiometrically transferring the methyl group to a cysteine residue in the enzyme. This is a suicide reaction: the enzyme is irreversibly inactivated.</text>
</comment>
<evidence type="ECO:0000313" key="13">
    <source>
        <dbReference type="Proteomes" id="UP000252770"/>
    </source>
</evidence>
<proteinExistence type="inferred from homology"/>
<evidence type="ECO:0000256" key="1">
    <source>
        <dbReference type="ARBA" id="ARBA00001286"/>
    </source>
</evidence>
<dbReference type="PANTHER" id="PTHR10815">
    <property type="entry name" value="METHYLATED-DNA--PROTEIN-CYSTEINE METHYLTRANSFERASE"/>
    <property type="match status" value="1"/>
</dbReference>
<dbReference type="PROSITE" id="PS00374">
    <property type="entry name" value="MGMT"/>
    <property type="match status" value="1"/>
</dbReference>
<evidence type="ECO:0000313" key="12">
    <source>
        <dbReference type="EMBL" id="RCK69468.1"/>
    </source>
</evidence>
<evidence type="ECO:0000256" key="5">
    <source>
        <dbReference type="ARBA" id="ARBA00022679"/>
    </source>
</evidence>
<feature type="active site" description="Nucleophile; methyl group acceptor" evidence="9">
    <location>
        <position position="126"/>
    </location>
</feature>
<dbReference type="RefSeq" id="WP_114126786.1">
    <property type="nucleotide sequence ID" value="NZ_QOUI01000006.1"/>
</dbReference>
<dbReference type="EMBL" id="QOUI01000006">
    <property type="protein sequence ID" value="RCK69468.1"/>
    <property type="molecule type" value="Genomic_DNA"/>
</dbReference>
<organism evidence="12 13">
    <name type="scientific">Desertihabitans brevis</name>
    <dbReference type="NCBI Taxonomy" id="2268447"/>
    <lineage>
        <taxon>Bacteria</taxon>
        <taxon>Bacillati</taxon>
        <taxon>Actinomycetota</taxon>
        <taxon>Actinomycetes</taxon>
        <taxon>Propionibacteriales</taxon>
        <taxon>Propionibacteriaceae</taxon>
        <taxon>Desertihabitans</taxon>
    </lineage>
</organism>
<comment type="subcellular location">
    <subcellularLocation>
        <location evidence="9">Cytoplasm</location>
    </subcellularLocation>
</comment>
<dbReference type="InterPro" id="IPR036631">
    <property type="entry name" value="MGMT_N_sf"/>
</dbReference>
<reference evidence="12 13" key="1">
    <citation type="submission" date="2018-07" db="EMBL/GenBank/DDBJ databases">
        <title>Desertimonas flava gen. nov. sp. nov.</title>
        <authorList>
            <person name="Liu S."/>
        </authorList>
    </citation>
    <scope>NUCLEOTIDE SEQUENCE [LARGE SCALE GENOMIC DNA]</scope>
    <source>
        <strain evidence="12 13">16Sb5-5</strain>
    </source>
</reference>
<evidence type="ECO:0000259" key="11">
    <source>
        <dbReference type="Pfam" id="PF02870"/>
    </source>
</evidence>